<gene>
    <name evidence="1" type="ORF">AYI70_g5236</name>
</gene>
<name>A0A1R1XVJ2_9FUNG</name>
<dbReference type="AlphaFoldDB" id="A0A1R1XVJ2"/>
<accession>A0A1R1XVJ2</accession>
<reference evidence="1 2" key="1">
    <citation type="submission" date="2017-01" db="EMBL/GenBank/DDBJ databases">
        <authorList>
            <person name="Mah S.A."/>
            <person name="Swanson W.J."/>
            <person name="Moy G.W."/>
            <person name="Vacquier V.D."/>
        </authorList>
    </citation>
    <scope>NUCLEOTIDE SEQUENCE [LARGE SCALE GENOMIC DNA]</scope>
    <source>
        <strain evidence="1 2">GSMNP</strain>
    </source>
</reference>
<proteinExistence type="predicted"/>
<keyword evidence="2" id="KW-1185">Reference proteome</keyword>
<dbReference type="EMBL" id="LSSN01001689">
    <property type="protein sequence ID" value="OMJ18650.1"/>
    <property type="molecule type" value="Genomic_DNA"/>
</dbReference>
<comment type="caution">
    <text evidence="1">The sequence shown here is derived from an EMBL/GenBank/DDBJ whole genome shotgun (WGS) entry which is preliminary data.</text>
</comment>
<evidence type="ECO:0000313" key="2">
    <source>
        <dbReference type="Proteomes" id="UP000187283"/>
    </source>
</evidence>
<dbReference type="Proteomes" id="UP000187283">
    <property type="component" value="Unassembled WGS sequence"/>
</dbReference>
<protein>
    <submittedName>
        <fullName evidence="1">Uncharacterized protein</fullName>
    </submittedName>
</protein>
<sequence length="149" mass="16277">MINSFLTSAVVSTVVIGFTFYNPGTGYATSSYTNFGEERDVEGEVGRGVPSIDILIFRGVDKAADYHFYINDNADRGIFSIKVPAECGLIFYLLWDNADDSSVLVQFCGIHVGALLQVGGGIGCFAANLVDTSSLWRKFRKHRHDHTGS</sequence>
<evidence type="ECO:0000313" key="1">
    <source>
        <dbReference type="EMBL" id="OMJ18650.1"/>
    </source>
</evidence>
<organism evidence="1 2">
    <name type="scientific">Smittium culicis</name>
    <dbReference type="NCBI Taxonomy" id="133412"/>
    <lineage>
        <taxon>Eukaryota</taxon>
        <taxon>Fungi</taxon>
        <taxon>Fungi incertae sedis</taxon>
        <taxon>Zoopagomycota</taxon>
        <taxon>Kickxellomycotina</taxon>
        <taxon>Harpellomycetes</taxon>
        <taxon>Harpellales</taxon>
        <taxon>Legeriomycetaceae</taxon>
        <taxon>Smittium</taxon>
    </lineage>
</organism>